<protein>
    <submittedName>
        <fullName evidence="2">Iron-sulfur cluster repair protein ScdA</fullName>
    </submittedName>
</protein>
<dbReference type="EMBL" id="FWZB01000044">
    <property type="protein sequence ID" value="SME29722.1"/>
    <property type="molecule type" value="Genomic_DNA"/>
</dbReference>
<dbReference type="AlphaFoldDB" id="A0A1Y6AE97"/>
<dbReference type="Pfam" id="PF04405">
    <property type="entry name" value="ScdA_N"/>
    <property type="match status" value="1"/>
</dbReference>
<evidence type="ECO:0000256" key="1">
    <source>
        <dbReference type="ARBA" id="ARBA00004496"/>
    </source>
</evidence>
<accession>A0A1Y6AE97</accession>
<dbReference type="InterPro" id="IPR019903">
    <property type="entry name" value="RIC_family"/>
</dbReference>
<dbReference type="PANTHER" id="PTHR36438">
    <property type="entry name" value="IRON-SULFUR CLUSTER REPAIR PROTEIN YTFE"/>
    <property type="match status" value="1"/>
</dbReference>
<gene>
    <name evidence="2" type="primary">scdA</name>
    <name evidence="2" type="ORF">BACERE00191_04469</name>
</gene>
<dbReference type="GO" id="GO:0005737">
    <property type="term" value="C:cytoplasm"/>
    <property type="evidence" value="ECO:0007669"/>
    <property type="project" value="UniProtKB-SubCell"/>
</dbReference>
<proteinExistence type="predicted"/>
<comment type="subcellular location">
    <subcellularLocation>
        <location evidence="1">Cytoplasm</location>
    </subcellularLocation>
</comment>
<evidence type="ECO:0000313" key="2">
    <source>
        <dbReference type="EMBL" id="SME29722.1"/>
    </source>
</evidence>
<sequence>MEHIFTETSIVGEIVTQFPKASDLFKSYKIDFCCGGNKPLIDAIHERK</sequence>
<organism evidence="2 3">
    <name type="scientific">Bacillus pacificus</name>
    <dbReference type="NCBI Taxonomy" id="2026187"/>
    <lineage>
        <taxon>Bacteria</taxon>
        <taxon>Bacillati</taxon>
        <taxon>Bacillota</taxon>
        <taxon>Bacilli</taxon>
        <taxon>Bacillales</taxon>
        <taxon>Bacillaceae</taxon>
        <taxon>Bacillus</taxon>
        <taxon>Bacillus cereus group</taxon>
    </lineage>
</organism>
<name>A0A1Y6AE97_9BACI</name>
<evidence type="ECO:0000313" key="3">
    <source>
        <dbReference type="Proteomes" id="UP000194499"/>
    </source>
</evidence>
<reference evidence="3" key="1">
    <citation type="submission" date="2017-04" db="EMBL/GenBank/DDBJ databases">
        <authorList>
            <person name="Criscuolo A."/>
        </authorList>
    </citation>
    <scope>NUCLEOTIDE SEQUENCE [LARGE SCALE GENOMIC DNA]</scope>
</reference>
<dbReference type="Proteomes" id="UP000194499">
    <property type="component" value="Unassembled WGS sequence"/>
</dbReference>
<dbReference type="PANTHER" id="PTHR36438:SF1">
    <property type="entry name" value="IRON-SULFUR CLUSTER REPAIR PROTEIN YTFE"/>
    <property type="match status" value="1"/>
</dbReference>